<feature type="domain" description="Enhanced intracellular survival protein" evidence="1">
    <location>
        <begin position="155"/>
        <end position="221"/>
    </location>
</feature>
<dbReference type="Pfam" id="PF13530">
    <property type="entry name" value="SCP2_2"/>
    <property type="match status" value="1"/>
</dbReference>
<evidence type="ECO:0000313" key="2">
    <source>
        <dbReference type="EMBL" id="KUK75781.1"/>
    </source>
</evidence>
<evidence type="ECO:0000313" key="3">
    <source>
        <dbReference type="Proteomes" id="UP000053860"/>
    </source>
</evidence>
<dbReference type="InterPro" id="IPR025559">
    <property type="entry name" value="Eis_dom"/>
</dbReference>
<dbReference type="Pfam" id="PF13527">
    <property type="entry name" value="Acetyltransf_9"/>
    <property type="match status" value="1"/>
</dbReference>
<dbReference type="Proteomes" id="UP000053860">
    <property type="component" value="Unassembled WGS sequence"/>
</dbReference>
<gene>
    <name evidence="2" type="ORF">XD92_1530</name>
</gene>
<dbReference type="AlphaFoldDB" id="A0A101HF69"/>
<feature type="non-terminal residue" evidence="2">
    <location>
        <position position="1"/>
    </location>
</feature>
<name>A0A101HF69_9BACT</name>
<dbReference type="InterPro" id="IPR051554">
    <property type="entry name" value="Acetyltransferase_Eis"/>
</dbReference>
<dbReference type="Gene3D" id="3.30.1050.10">
    <property type="entry name" value="SCP2 sterol-binding domain"/>
    <property type="match status" value="1"/>
</dbReference>
<proteinExistence type="predicted"/>
<organism evidence="2 3">
    <name type="scientific">Proteiniphilum acetatigenes</name>
    <dbReference type="NCBI Taxonomy" id="294710"/>
    <lineage>
        <taxon>Bacteria</taxon>
        <taxon>Pseudomonadati</taxon>
        <taxon>Bacteroidota</taxon>
        <taxon>Bacteroidia</taxon>
        <taxon>Bacteroidales</taxon>
        <taxon>Dysgonomonadaceae</taxon>
        <taxon>Proteiniphilum</taxon>
    </lineage>
</organism>
<dbReference type="EMBL" id="LGGN01000371">
    <property type="protein sequence ID" value="KUK75781.1"/>
    <property type="molecule type" value="Genomic_DNA"/>
</dbReference>
<dbReference type="GO" id="GO:0034069">
    <property type="term" value="F:aminoglycoside N-acetyltransferase activity"/>
    <property type="evidence" value="ECO:0007669"/>
    <property type="project" value="TreeGrafter"/>
</dbReference>
<accession>A0A101HF69</accession>
<dbReference type="InterPro" id="IPR016181">
    <property type="entry name" value="Acyl_CoA_acyltransferase"/>
</dbReference>
<dbReference type="CDD" id="cd04301">
    <property type="entry name" value="NAT_SF"/>
    <property type="match status" value="1"/>
</dbReference>
<evidence type="ECO:0000259" key="1">
    <source>
        <dbReference type="Pfam" id="PF13530"/>
    </source>
</evidence>
<protein>
    <recommendedName>
        <fullName evidence="1">Enhanced intracellular survival protein domain-containing protein</fullName>
    </recommendedName>
</protein>
<dbReference type="GO" id="GO:0030649">
    <property type="term" value="P:aminoglycoside antibiotic catabolic process"/>
    <property type="evidence" value="ECO:0007669"/>
    <property type="project" value="TreeGrafter"/>
</dbReference>
<dbReference type="SUPFAM" id="SSF55718">
    <property type="entry name" value="SCP-like"/>
    <property type="match status" value="1"/>
</dbReference>
<dbReference type="PANTHER" id="PTHR37817:SF1">
    <property type="entry name" value="N-ACETYLTRANSFERASE EIS"/>
    <property type="match status" value="1"/>
</dbReference>
<dbReference type="InterPro" id="IPR036527">
    <property type="entry name" value="SCP2_sterol-bd_dom_sf"/>
</dbReference>
<dbReference type="SUPFAM" id="SSF55729">
    <property type="entry name" value="Acyl-CoA N-acyltransferases (Nat)"/>
    <property type="match status" value="1"/>
</dbReference>
<dbReference type="Gene3D" id="3.40.630.30">
    <property type="match status" value="1"/>
</dbReference>
<reference evidence="3" key="1">
    <citation type="journal article" date="2015" name="MBio">
        <title>Genome-Resolved Metagenomic Analysis Reveals Roles for Candidate Phyla and Other Microbial Community Members in Biogeochemical Transformations in Oil Reservoirs.</title>
        <authorList>
            <person name="Hu P."/>
            <person name="Tom L."/>
            <person name="Singh A."/>
            <person name="Thomas B.C."/>
            <person name="Baker B.J."/>
            <person name="Piceno Y.M."/>
            <person name="Andersen G.L."/>
            <person name="Banfield J.F."/>
        </authorList>
    </citation>
    <scope>NUCLEOTIDE SEQUENCE [LARGE SCALE GENOMIC DNA]</scope>
</reference>
<sequence>VASLQMLPYSFTFHGSEIPVLYLSGVCTLPEARRKGFMDQLLLRSFEVAREQEIPLMLLVPQEEWLLGFYARYGFAQTFDAGNEPLPSLKAFIDLHPGDLQAAYRAFDNHFRGRDMTLQKSFNDFQAMVEEAALFHFPLKKNLIGMARVIDAERLLQLYASAHGDTVFSLKVDDELLPRNSGLYNLSGGVVQRGLRLVEPHLQLDIAELTQLLMGYHTAERGGQIASLFPEKVPAMHYMLE</sequence>
<dbReference type="PANTHER" id="PTHR37817">
    <property type="entry name" value="N-ACETYLTRANSFERASE EIS"/>
    <property type="match status" value="1"/>
</dbReference>
<comment type="caution">
    <text evidence="2">The sequence shown here is derived from an EMBL/GenBank/DDBJ whole genome shotgun (WGS) entry which is preliminary data.</text>
</comment>